<gene>
    <name evidence="4" type="ORF">ACFPK1_04760</name>
</gene>
<feature type="region of interest" description="Disordered" evidence="2">
    <location>
        <begin position="1"/>
        <end position="22"/>
    </location>
</feature>
<feature type="domain" description="Methylmalonyl-CoA mutase alpha/beta chain catalytic" evidence="3">
    <location>
        <begin position="68"/>
        <end position="144"/>
    </location>
</feature>
<dbReference type="RefSeq" id="WP_378019758.1">
    <property type="nucleotide sequence ID" value="NZ_JBHSKG010000002.1"/>
</dbReference>
<reference evidence="5" key="1">
    <citation type="journal article" date="2019" name="Int. J. Syst. Evol. Microbiol.">
        <title>The Global Catalogue of Microorganisms (GCM) 10K type strain sequencing project: providing services to taxonomists for standard genome sequencing and annotation.</title>
        <authorList>
            <consortium name="The Broad Institute Genomics Platform"/>
            <consortium name="The Broad Institute Genome Sequencing Center for Infectious Disease"/>
            <person name="Wu L."/>
            <person name="Ma J."/>
        </authorList>
    </citation>
    <scope>NUCLEOTIDE SEQUENCE [LARGE SCALE GENOMIC DNA]</scope>
    <source>
        <strain evidence="5">XZYJ18</strain>
    </source>
</reference>
<organism evidence="4 5">
    <name type="scientific">Actinomycetospora rhizophila</name>
    <dbReference type="NCBI Taxonomy" id="1416876"/>
    <lineage>
        <taxon>Bacteria</taxon>
        <taxon>Bacillati</taxon>
        <taxon>Actinomycetota</taxon>
        <taxon>Actinomycetes</taxon>
        <taxon>Pseudonocardiales</taxon>
        <taxon>Pseudonocardiaceae</taxon>
        <taxon>Actinomycetospora</taxon>
    </lineage>
</organism>
<dbReference type="InterPro" id="IPR016176">
    <property type="entry name" value="Cbl-dep_enz_cat"/>
</dbReference>
<accession>A0ABV9Z972</accession>
<dbReference type="Pfam" id="PF01642">
    <property type="entry name" value="MM_CoA_mutase"/>
    <property type="match status" value="2"/>
</dbReference>
<dbReference type="CDD" id="cd03677">
    <property type="entry name" value="MM_CoA_mutase_beta"/>
    <property type="match status" value="1"/>
</dbReference>
<dbReference type="Gene3D" id="3.40.50.280">
    <property type="entry name" value="Cobalamin-binding domain"/>
    <property type="match status" value="1"/>
</dbReference>
<dbReference type="InterPro" id="IPR024067">
    <property type="entry name" value="Me-malonyl-CoA_mutase_sm_su_N"/>
</dbReference>
<sequence>MTSGGTRSAAELDPSAQLDDEAPEELTLAGEFEAPTREQWRELVAGVLAKSGRELSPEEAEAALATVTDDDITIAGLYAAEDAPDVPTGVPGLPPFVRGARPEGQVAEGWLVRQRHAFARDASPADAHDVLMAELENGVSSLWLVLGDAGGPPVDALPTLLEGVFVDLAPIALEAGRDTPEAAAALLRLAEQAGSGAIGGSLGYDPLLDRTQGGAALTDAYRDALVEHSRAAAQSHPQLRTVVADALPYHRAGGSDAQELGAALAAGVHALRVLTHAGLTTDEAFARLEFRFAATADQFATLAKLRAARRCWERIGAVSGASEASRAMDQHAVTSPAMVTRRDPWVNMLRTTVAAVGAGLGGAGAVTVLPFDSELGRPDEAARRLARNTQALLLEESHLAHVIDPAGGSWYVESLTDALAHAAWEEFTRIERDGGIEAVLDDGSLAGRLDATWERRATRIARRQDPITGVSEFPNLQEVLPQREPLPDAEHEGGLPRRRYAQVFEELRDRADAARERPTVFVASIGTLAEYTARASFTTNLMNAGGVAGVDGPGGTDAQEIADAFREAGTPVAVIASSDKVYDQHAADVAAALREAGATRILLAGKKDVEGVDATLYAGCDAAAVLRDTLDTLAKDQGEA</sequence>
<dbReference type="EMBL" id="JBHSKG010000002">
    <property type="protein sequence ID" value="MFC5137532.1"/>
    <property type="molecule type" value="Genomic_DNA"/>
</dbReference>
<name>A0ABV9Z972_9PSEU</name>
<evidence type="ECO:0000256" key="1">
    <source>
        <dbReference type="ARBA" id="ARBA00011870"/>
    </source>
</evidence>
<feature type="domain" description="Methylmalonyl-CoA mutase alpha/beta chain catalytic" evidence="3">
    <location>
        <begin position="156"/>
        <end position="479"/>
    </location>
</feature>
<evidence type="ECO:0000313" key="5">
    <source>
        <dbReference type="Proteomes" id="UP001596175"/>
    </source>
</evidence>
<dbReference type="InterPro" id="IPR006099">
    <property type="entry name" value="MeMalonylCoA_mutase_a/b_cat"/>
</dbReference>
<evidence type="ECO:0000313" key="4">
    <source>
        <dbReference type="EMBL" id="MFC5137532.1"/>
    </source>
</evidence>
<dbReference type="PANTHER" id="PTHR48101:SF4">
    <property type="entry name" value="METHYLMALONYL-COA MUTASE, MITOCHONDRIAL"/>
    <property type="match status" value="1"/>
</dbReference>
<evidence type="ECO:0000256" key="2">
    <source>
        <dbReference type="SAM" id="MobiDB-lite"/>
    </source>
</evidence>
<proteinExistence type="predicted"/>
<protein>
    <submittedName>
        <fullName evidence="4">Methylmalonyl-CoA mutase family protein</fullName>
    </submittedName>
</protein>
<comment type="caution">
    <text evidence="4">The sequence shown here is derived from an EMBL/GenBank/DDBJ whole genome shotgun (WGS) entry which is preliminary data.</text>
</comment>
<dbReference type="PANTHER" id="PTHR48101">
    <property type="entry name" value="METHYLMALONYL-COA MUTASE, MITOCHONDRIAL-RELATED"/>
    <property type="match status" value="1"/>
</dbReference>
<comment type="subunit">
    <text evidence="1">Heterodimer of an alpha and a beta chain.</text>
</comment>
<dbReference type="Gene3D" id="1.10.196.20">
    <property type="match status" value="1"/>
</dbReference>
<dbReference type="Proteomes" id="UP001596175">
    <property type="component" value="Unassembled WGS sequence"/>
</dbReference>
<dbReference type="SUPFAM" id="SSF51703">
    <property type="entry name" value="Cobalamin (vitamin B12)-dependent enzymes"/>
    <property type="match status" value="1"/>
</dbReference>
<keyword evidence="5" id="KW-1185">Reference proteome</keyword>
<evidence type="ECO:0000259" key="3">
    <source>
        <dbReference type="Pfam" id="PF01642"/>
    </source>
</evidence>
<dbReference type="Gene3D" id="3.20.20.240">
    <property type="entry name" value="Methylmalonyl-CoA mutase"/>
    <property type="match status" value="1"/>
</dbReference>